<dbReference type="RefSeq" id="WP_343760219.1">
    <property type="nucleotide sequence ID" value="NZ_BAAACG010000008.1"/>
</dbReference>
<accession>A0ABP3UPA4</accession>
<dbReference type="EMBL" id="BAAACG010000008">
    <property type="protein sequence ID" value="GAA0737531.1"/>
    <property type="molecule type" value="Genomic_DNA"/>
</dbReference>
<reference evidence="4" key="1">
    <citation type="journal article" date="2019" name="Int. J. Syst. Evol. Microbiol.">
        <title>The Global Catalogue of Microorganisms (GCM) 10K type strain sequencing project: providing services to taxonomists for standard genome sequencing and annotation.</title>
        <authorList>
            <consortium name="The Broad Institute Genomics Platform"/>
            <consortium name="The Broad Institute Genome Sequencing Center for Infectious Disease"/>
            <person name="Wu L."/>
            <person name="Ma J."/>
        </authorList>
    </citation>
    <scope>NUCLEOTIDE SEQUENCE [LARGE SCALE GENOMIC DNA]</scope>
    <source>
        <strain evidence="4">JCM 1407</strain>
    </source>
</reference>
<protein>
    <recommendedName>
        <fullName evidence="2">AMP-dependent ligase C-terminal domain-containing protein</fullName>
    </recommendedName>
</protein>
<dbReference type="PANTHER" id="PTHR43845">
    <property type="entry name" value="BLR5969 PROTEIN"/>
    <property type="match status" value="1"/>
</dbReference>
<dbReference type="SUPFAM" id="SSF56801">
    <property type="entry name" value="Acetyl-CoA synthetase-like"/>
    <property type="match status" value="1"/>
</dbReference>
<evidence type="ECO:0000313" key="3">
    <source>
        <dbReference type="EMBL" id="GAA0737531.1"/>
    </source>
</evidence>
<evidence type="ECO:0000259" key="2">
    <source>
        <dbReference type="Pfam" id="PF14535"/>
    </source>
</evidence>
<dbReference type="PANTHER" id="PTHR43845:SF1">
    <property type="entry name" value="BLR5969 PROTEIN"/>
    <property type="match status" value="1"/>
</dbReference>
<keyword evidence="1" id="KW-0521">NADP</keyword>
<feature type="domain" description="AMP-dependent ligase C-terminal" evidence="2">
    <location>
        <begin position="776"/>
        <end position="879"/>
    </location>
</feature>
<dbReference type="InterPro" id="IPR028154">
    <property type="entry name" value="AMP-dep_Lig_C"/>
</dbReference>
<evidence type="ECO:0000313" key="4">
    <source>
        <dbReference type="Proteomes" id="UP001501510"/>
    </source>
</evidence>
<proteinExistence type="predicted"/>
<dbReference type="Gene3D" id="3.30.300.30">
    <property type="match status" value="1"/>
</dbReference>
<dbReference type="InterPro" id="IPR008670">
    <property type="entry name" value="CoA_reduct_LuxC"/>
</dbReference>
<dbReference type="InterPro" id="IPR045851">
    <property type="entry name" value="AMP-bd_C_sf"/>
</dbReference>
<evidence type="ECO:0000256" key="1">
    <source>
        <dbReference type="ARBA" id="ARBA00022857"/>
    </source>
</evidence>
<dbReference type="Pfam" id="PF14535">
    <property type="entry name" value="AMP-binding_C_2"/>
    <property type="match status" value="1"/>
</dbReference>
<dbReference type="Gene3D" id="3.40.50.12780">
    <property type="entry name" value="N-terminal domain of ligase-like"/>
    <property type="match status" value="1"/>
</dbReference>
<comment type="caution">
    <text evidence="3">The sequence shown here is derived from an EMBL/GenBank/DDBJ whole genome shotgun (WGS) entry which is preliminary data.</text>
</comment>
<dbReference type="InterPro" id="IPR042099">
    <property type="entry name" value="ANL_N_sf"/>
</dbReference>
<organism evidence="3 4">
    <name type="scientific">Clostridium oceanicum</name>
    <dbReference type="NCBI Taxonomy" id="1543"/>
    <lineage>
        <taxon>Bacteria</taxon>
        <taxon>Bacillati</taxon>
        <taxon>Bacillota</taxon>
        <taxon>Clostridia</taxon>
        <taxon>Eubacteriales</taxon>
        <taxon>Clostridiaceae</taxon>
        <taxon>Clostridium</taxon>
    </lineage>
</organism>
<sequence length="881" mass="101629">MNLKEFKHIFYGEKMNINGELTKEKATKYFSKEILCEKSKDFRKIPIDKILLILEKTANKISNKNDYYYKKIIKNMPAITNYSKEMIELAMDLFPQMLTVDNLKKRLKSIGNYNSLDYFINDKYNKMDRSVPIGSVLHITAGNIFLGSIDSLITGIITKNINILKVSSQDFLFPSLFYEALMEIDKDRIIIPYIAITYWSRKNIEIEKTVKNQFDAVLIFGGEEAVVNYKNGLSAKTEIYSFGPKISFGLVCKDLERDEIKNSAKGFAKDIVYWEQRACTSCQNIFIEDSSNVKLFIDSLYNELENLALKFPQNQLELDSKVEIRKEREIEKWRQFNGKCQLLEGRCGFHTVIVNKSNKIISSPLNRTIYINIVHSYKDIFKGNIEKLKYYMSTVGIVCKENLQDKVEKFIDYGVLRFCRPGSMSVNNDESAPHDGVYLCNLLVRHINKEDLKESELALDFASNIKKDDIILSKLNLLLKEAIKAPFYKEFYKKVKLPLKSLEEFKDIPILEKKHIFNNSVDKGNQMITRKNNNSYVFSAGGTTGKMKYVEYSYDEFKESQKVFGKGFKAVGITKEDTVVNYMKVGAFWTAFLAVNKGLEETGCKILPITANQSERETIEYLKKFKPNVIVGLPGNIILLAQEIEKIHVNIKIEKIYYGGEHMSMKAKEYIKNILGAKIISSFSYAAVEIGPIGFQCPHCKGSEHHVLEDWCYLESDKNGEAIVTSLNKTLNPIIRYRIGDKIKWIEEPCSCGRTSKKFKLLSRTDDVIRLNVSDIYLNDVQGVLKNVKEVSPFFQIIIKNVDKMRDIIFKIETKSKNANYNKEMLINKIKLLLKTNIRSIGKDYRNNLINNINIELLPPYAIERVGRTGKIRKIIDRRIY</sequence>
<dbReference type="Proteomes" id="UP001501510">
    <property type="component" value="Unassembled WGS sequence"/>
</dbReference>
<name>A0ABP3UPA4_9CLOT</name>
<dbReference type="Pfam" id="PF05893">
    <property type="entry name" value="LuxC"/>
    <property type="match status" value="1"/>
</dbReference>
<gene>
    <name evidence="3" type="ORF">GCM10008906_13780</name>
</gene>
<keyword evidence="4" id="KW-1185">Reference proteome</keyword>